<dbReference type="InterPro" id="IPR049625">
    <property type="entry name" value="Glyco_transf_61_cat"/>
</dbReference>
<reference evidence="7" key="1">
    <citation type="submission" date="2023-03" db="EMBL/GenBank/DDBJ databases">
        <authorList>
            <person name="Julca I."/>
        </authorList>
    </citation>
    <scope>NUCLEOTIDE SEQUENCE</scope>
</reference>
<comment type="subcellular location">
    <subcellularLocation>
        <location evidence="1">Golgi apparatus membrane</location>
        <topology evidence="1">Single-pass type II membrane protein</topology>
    </subcellularLocation>
</comment>
<dbReference type="GO" id="GO:0016763">
    <property type="term" value="F:pentosyltransferase activity"/>
    <property type="evidence" value="ECO:0007669"/>
    <property type="project" value="UniProtKB-ARBA"/>
</dbReference>
<feature type="transmembrane region" description="Helical" evidence="5">
    <location>
        <begin position="17"/>
        <end position="39"/>
    </location>
</feature>
<keyword evidence="8" id="KW-1185">Reference proteome</keyword>
<gene>
    <name evidence="7" type="ORF">OLC1_LOCUS20490</name>
</gene>
<proteinExistence type="predicted"/>
<dbReference type="AlphaFoldDB" id="A0AAV1E2F4"/>
<dbReference type="Pfam" id="PF04577">
    <property type="entry name" value="Glyco_transf_61"/>
    <property type="match status" value="1"/>
</dbReference>
<accession>A0AAV1E2F4</accession>
<evidence type="ECO:0000256" key="5">
    <source>
        <dbReference type="SAM" id="Phobius"/>
    </source>
</evidence>
<sequence length="463" mass="53046">MTYDASRTFGRNLNKRCWAVVICLVIGITICNFFEPYILNFKFLAGDNLNLQTGITKERIEAHHQPCSGIKERSSLVCELTRKKGDFCDMKGDLRILGNSSTIFMVSNEGENLKTWEDSWHIKPYARKEDSIAMGRVRTIRVRKTEVSKGSPICSRNYNNPAVLFSTGGYTRNHFHTFADILIPLYLTSIEFQGEVRFLITDMRPLWIEKHQDVLLKLSNYQLIDIDQEKEILCFPRIILGLKATDKELGINASQSSYTMKEFRQFLRNTYSLKKQSAIRLPQGVKGKRLRLLLVSRKKTRRLLNEGEVAVMAEGLGFDVLVEGLDSFESNTPELATEPRVAQLVNSVDVLLGVHGAGLANMVFLPENAVVIQIVPLGEMEWMARTFFEEPARDMNLRHLEYRISPDESTITQQFPEILKEAEAVKKKGWRAFRTVFMDKQDINVNISRFRNTLLKAYAMLES</sequence>
<evidence type="ECO:0000313" key="8">
    <source>
        <dbReference type="Proteomes" id="UP001161247"/>
    </source>
</evidence>
<keyword evidence="4" id="KW-0325">Glycoprotein</keyword>
<evidence type="ECO:0000256" key="4">
    <source>
        <dbReference type="ARBA" id="ARBA00023180"/>
    </source>
</evidence>
<protein>
    <submittedName>
        <fullName evidence="7">OLC1v1014093C1</fullName>
    </submittedName>
</protein>
<keyword evidence="5" id="KW-0472">Membrane</keyword>
<keyword evidence="3" id="KW-0808">Transferase</keyword>
<keyword evidence="5" id="KW-0812">Transmembrane</keyword>
<evidence type="ECO:0000256" key="1">
    <source>
        <dbReference type="ARBA" id="ARBA00004323"/>
    </source>
</evidence>
<evidence type="ECO:0000313" key="7">
    <source>
        <dbReference type="EMBL" id="CAI9113482.1"/>
    </source>
</evidence>
<keyword evidence="5" id="KW-1133">Transmembrane helix</keyword>
<organism evidence="7 8">
    <name type="scientific">Oldenlandia corymbosa var. corymbosa</name>
    <dbReference type="NCBI Taxonomy" id="529605"/>
    <lineage>
        <taxon>Eukaryota</taxon>
        <taxon>Viridiplantae</taxon>
        <taxon>Streptophyta</taxon>
        <taxon>Embryophyta</taxon>
        <taxon>Tracheophyta</taxon>
        <taxon>Spermatophyta</taxon>
        <taxon>Magnoliopsida</taxon>
        <taxon>eudicotyledons</taxon>
        <taxon>Gunneridae</taxon>
        <taxon>Pentapetalae</taxon>
        <taxon>asterids</taxon>
        <taxon>lamiids</taxon>
        <taxon>Gentianales</taxon>
        <taxon>Rubiaceae</taxon>
        <taxon>Rubioideae</taxon>
        <taxon>Spermacoceae</taxon>
        <taxon>Hedyotis-Oldenlandia complex</taxon>
        <taxon>Oldenlandia</taxon>
    </lineage>
</organism>
<feature type="domain" description="Glycosyltransferase 61 catalytic" evidence="6">
    <location>
        <begin position="256"/>
        <end position="372"/>
    </location>
</feature>
<dbReference type="InterPro" id="IPR007657">
    <property type="entry name" value="Glycosyltransferase_61"/>
</dbReference>
<evidence type="ECO:0000256" key="2">
    <source>
        <dbReference type="ARBA" id="ARBA00022676"/>
    </source>
</evidence>
<evidence type="ECO:0000256" key="3">
    <source>
        <dbReference type="ARBA" id="ARBA00022679"/>
    </source>
</evidence>
<dbReference type="GO" id="GO:0000139">
    <property type="term" value="C:Golgi membrane"/>
    <property type="evidence" value="ECO:0007669"/>
    <property type="project" value="UniProtKB-SubCell"/>
</dbReference>
<evidence type="ECO:0000259" key="6">
    <source>
        <dbReference type="Pfam" id="PF04577"/>
    </source>
</evidence>
<name>A0AAV1E2F4_OLDCO</name>
<dbReference type="PANTHER" id="PTHR20961">
    <property type="entry name" value="GLYCOSYLTRANSFERASE"/>
    <property type="match status" value="1"/>
</dbReference>
<dbReference type="PANTHER" id="PTHR20961:SF5">
    <property type="entry name" value="GLYCOSYLTRANSFERASE-RELATED"/>
    <property type="match status" value="1"/>
</dbReference>
<dbReference type="EMBL" id="OX459124">
    <property type="protein sequence ID" value="CAI9113482.1"/>
    <property type="molecule type" value="Genomic_DNA"/>
</dbReference>
<dbReference type="Proteomes" id="UP001161247">
    <property type="component" value="Chromosome 7"/>
</dbReference>
<keyword evidence="2" id="KW-0328">Glycosyltransferase</keyword>